<dbReference type="RefSeq" id="WP_257633074.1">
    <property type="nucleotide sequence ID" value="NZ_JANIIC010000030.1"/>
</dbReference>
<keyword evidence="6" id="KW-1185">Reference proteome</keyword>
<dbReference type="EMBL" id="JANIIC010000030">
    <property type="protein sequence ID" value="MCQ8832225.1"/>
    <property type="molecule type" value="Genomic_DNA"/>
</dbReference>
<dbReference type="SUPFAM" id="SSF46785">
    <property type="entry name" value="Winged helix' DNA-binding domain"/>
    <property type="match status" value="1"/>
</dbReference>
<dbReference type="GO" id="GO:0003677">
    <property type="term" value="F:DNA binding"/>
    <property type="evidence" value="ECO:0007669"/>
    <property type="project" value="UniProtKB-KW"/>
</dbReference>
<feature type="domain" description="HTH gntR-type" evidence="4">
    <location>
        <begin position="9"/>
        <end position="77"/>
    </location>
</feature>
<dbReference type="SMART" id="SM00345">
    <property type="entry name" value="HTH_GNTR"/>
    <property type="match status" value="1"/>
</dbReference>
<reference evidence="5" key="1">
    <citation type="submission" date="2022-06" db="EMBL/GenBank/DDBJ databases">
        <title>WGS of actinobacteria.</title>
        <authorList>
            <person name="Thawai C."/>
        </authorList>
    </citation>
    <scope>NUCLEOTIDE SEQUENCE</scope>
    <source>
        <strain evidence="5">DSM 42010</strain>
    </source>
</reference>
<dbReference type="PROSITE" id="PS50949">
    <property type="entry name" value="HTH_GNTR"/>
    <property type="match status" value="1"/>
</dbReference>
<evidence type="ECO:0000259" key="4">
    <source>
        <dbReference type="PROSITE" id="PS50949"/>
    </source>
</evidence>
<organism evidence="5 6">
    <name type="scientific">Streptomyces malaysiensis subsp. samsunensis</name>
    <dbReference type="NCBI Taxonomy" id="459658"/>
    <lineage>
        <taxon>Bacteria</taxon>
        <taxon>Bacillati</taxon>
        <taxon>Actinomycetota</taxon>
        <taxon>Actinomycetes</taxon>
        <taxon>Kitasatosporales</taxon>
        <taxon>Streptomycetaceae</taxon>
        <taxon>Streptomyces</taxon>
        <taxon>Streptomyces violaceusniger group</taxon>
    </lineage>
</organism>
<keyword evidence="3" id="KW-0804">Transcription</keyword>
<accession>A0A9X2LZR0</accession>
<dbReference type="PRINTS" id="PR00035">
    <property type="entry name" value="HTHGNTR"/>
</dbReference>
<gene>
    <name evidence="5" type="ORF">NQU54_24985</name>
</gene>
<dbReference type="AlphaFoldDB" id="A0A9X2LZR0"/>
<dbReference type="InterPro" id="IPR000524">
    <property type="entry name" value="Tscrpt_reg_HTH_GntR"/>
</dbReference>
<dbReference type="Proteomes" id="UP001142400">
    <property type="component" value="Unassembled WGS sequence"/>
</dbReference>
<sequence>MSNSQARPPRLSTVVADQIQKELFDDHLQPGDRLPTEAELSERYQVSRSVVREAGRILDQRGLVDIRPGRGMIVAPPDGSRIVEQYEIMLGMNRASFAQLMETRLVIEVEIARLAAARRSGELVEAMRATIERAAAHPDDYTVCMDEDVRFHELMSQASGNPFFAFFIDPVNTCLRNSYTEVRGYLAAQPATLAEHREILDAIERGDADGARTAARNHLTRVVEQQATLVPKETD</sequence>
<evidence type="ECO:0000256" key="1">
    <source>
        <dbReference type="ARBA" id="ARBA00023015"/>
    </source>
</evidence>
<keyword evidence="1" id="KW-0805">Transcription regulation</keyword>
<evidence type="ECO:0000256" key="3">
    <source>
        <dbReference type="ARBA" id="ARBA00023163"/>
    </source>
</evidence>
<name>A0A9X2LZR0_STRMQ</name>
<dbReference type="InterPro" id="IPR036388">
    <property type="entry name" value="WH-like_DNA-bd_sf"/>
</dbReference>
<dbReference type="InterPro" id="IPR036390">
    <property type="entry name" value="WH_DNA-bd_sf"/>
</dbReference>
<evidence type="ECO:0000313" key="6">
    <source>
        <dbReference type="Proteomes" id="UP001142400"/>
    </source>
</evidence>
<dbReference type="Gene3D" id="1.10.10.10">
    <property type="entry name" value="Winged helix-like DNA-binding domain superfamily/Winged helix DNA-binding domain"/>
    <property type="match status" value="1"/>
</dbReference>
<dbReference type="Gene3D" id="1.20.120.530">
    <property type="entry name" value="GntR ligand-binding domain-like"/>
    <property type="match status" value="1"/>
</dbReference>
<dbReference type="PANTHER" id="PTHR43537">
    <property type="entry name" value="TRANSCRIPTIONAL REGULATOR, GNTR FAMILY"/>
    <property type="match status" value="1"/>
</dbReference>
<dbReference type="GO" id="GO:0003700">
    <property type="term" value="F:DNA-binding transcription factor activity"/>
    <property type="evidence" value="ECO:0007669"/>
    <property type="project" value="InterPro"/>
</dbReference>
<protein>
    <submittedName>
        <fullName evidence="5">FadR family transcriptional regulator</fullName>
    </submittedName>
</protein>
<proteinExistence type="predicted"/>
<dbReference type="PANTHER" id="PTHR43537:SF5">
    <property type="entry name" value="UXU OPERON TRANSCRIPTIONAL REGULATOR"/>
    <property type="match status" value="1"/>
</dbReference>
<comment type="caution">
    <text evidence="5">The sequence shown here is derived from an EMBL/GenBank/DDBJ whole genome shotgun (WGS) entry which is preliminary data.</text>
</comment>
<dbReference type="SMART" id="SM00895">
    <property type="entry name" value="FCD"/>
    <property type="match status" value="1"/>
</dbReference>
<evidence type="ECO:0000313" key="5">
    <source>
        <dbReference type="EMBL" id="MCQ8832225.1"/>
    </source>
</evidence>
<dbReference type="Pfam" id="PF07729">
    <property type="entry name" value="FCD"/>
    <property type="match status" value="1"/>
</dbReference>
<dbReference type="SUPFAM" id="SSF48008">
    <property type="entry name" value="GntR ligand-binding domain-like"/>
    <property type="match status" value="1"/>
</dbReference>
<dbReference type="InterPro" id="IPR011711">
    <property type="entry name" value="GntR_C"/>
</dbReference>
<dbReference type="CDD" id="cd07377">
    <property type="entry name" value="WHTH_GntR"/>
    <property type="match status" value="1"/>
</dbReference>
<dbReference type="Pfam" id="PF00392">
    <property type="entry name" value="GntR"/>
    <property type="match status" value="1"/>
</dbReference>
<evidence type="ECO:0000256" key="2">
    <source>
        <dbReference type="ARBA" id="ARBA00023125"/>
    </source>
</evidence>
<keyword evidence="2" id="KW-0238">DNA-binding</keyword>
<dbReference type="InterPro" id="IPR008920">
    <property type="entry name" value="TF_FadR/GntR_C"/>
</dbReference>